<dbReference type="GO" id="GO:0016094">
    <property type="term" value="P:polyprenol biosynthetic process"/>
    <property type="evidence" value="ECO:0007669"/>
    <property type="project" value="TreeGrafter"/>
</dbReference>
<evidence type="ECO:0000313" key="2">
    <source>
        <dbReference type="EMBL" id="SVB12795.1"/>
    </source>
</evidence>
<dbReference type="PANTHER" id="PTHR10291:SF43">
    <property type="entry name" value="DEHYDRODOLICHYL DIPHOSPHATE SYNTHASE COMPLEX SUBUNIT DHDDS"/>
    <property type="match status" value="1"/>
</dbReference>
<proteinExistence type="predicted"/>
<protein>
    <submittedName>
        <fullName evidence="2">Uncharacterized protein</fullName>
    </submittedName>
</protein>
<dbReference type="SUPFAM" id="SSF64005">
    <property type="entry name" value="Undecaprenyl diphosphate synthase"/>
    <property type="match status" value="1"/>
</dbReference>
<dbReference type="Pfam" id="PF01255">
    <property type="entry name" value="Prenyltransf"/>
    <property type="match status" value="1"/>
</dbReference>
<organism evidence="2">
    <name type="scientific">marine metagenome</name>
    <dbReference type="NCBI Taxonomy" id="408172"/>
    <lineage>
        <taxon>unclassified sequences</taxon>
        <taxon>metagenomes</taxon>
        <taxon>ecological metagenomes</taxon>
    </lineage>
</organism>
<gene>
    <name evidence="2" type="ORF">METZ01_LOCUS165649</name>
</gene>
<dbReference type="InterPro" id="IPR001441">
    <property type="entry name" value="UPP_synth-like"/>
</dbReference>
<keyword evidence="1" id="KW-0808">Transferase</keyword>
<dbReference type="InterPro" id="IPR036424">
    <property type="entry name" value="UPP_synth-like_sf"/>
</dbReference>
<dbReference type="PANTHER" id="PTHR10291">
    <property type="entry name" value="DEHYDRODOLICHYL DIPHOSPHATE SYNTHASE FAMILY MEMBER"/>
    <property type="match status" value="1"/>
</dbReference>
<name>A0A382BG62_9ZZZZ</name>
<sequence>MGRMRKSLGRRIDGMAKWLLGFRIISAPAKVIANSSYAWSFVSRTDRIRANRLGDRLKEGDLPEHVSIIMDGNRRFAWGSNIGRDMGHHQGKEKLKEVMDWILDLGIPYLTVYALSTENMRERPEDELESLYDLYVSGLDEIAEDSRIHSRGVKVQAVGRLESLPSRVREA</sequence>
<dbReference type="AlphaFoldDB" id="A0A382BG62"/>
<accession>A0A382BG62</accession>
<evidence type="ECO:0000256" key="1">
    <source>
        <dbReference type="ARBA" id="ARBA00022679"/>
    </source>
</evidence>
<dbReference type="GO" id="GO:0045547">
    <property type="term" value="F:ditrans,polycis-polyprenyl diphosphate synthase [(2E,6E)-farnesyl diphosphate specific] activity"/>
    <property type="evidence" value="ECO:0007669"/>
    <property type="project" value="TreeGrafter"/>
</dbReference>
<reference evidence="2" key="1">
    <citation type="submission" date="2018-05" db="EMBL/GenBank/DDBJ databases">
        <authorList>
            <person name="Lanie J.A."/>
            <person name="Ng W.-L."/>
            <person name="Kazmierczak K.M."/>
            <person name="Andrzejewski T.M."/>
            <person name="Davidsen T.M."/>
            <person name="Wayne K.J."/>
            <person name="Tettelin H."/>
            <person name="Glass J.I."/>
            <person name="Rusch D."/>
            <person name="Podicherti R."/>
            <person name="Tsui H.-C.T."/>
            <person name="Winkler M.E."/>
        </authorList>
    </citation>
    <scope>NUCLEOTIDE SEQUENCE</scope>
</reference>
<dbReference type="EMBL" id="UINC01029676">
    <property type="protein sequence ID" value="SVB12795.1"/>
    <property type="molecule type" value="Genomic_DNA"/>
</dbReference>
<dbReference type="Gene3D" id="3.40.1180.10">
    <property type="entry name" value="Decaprenyl diphosphate synthase-like"/>
    <property type="match status" value="1"/>
</dbReference>
<feature type="non-terminal residue" evidence="2">
    <location>
        <position position="171"/>
    </location>
</feature>